<evidence type="ECO:0000313" key="3">
    <source>
        <dbReference type="EMBL" id="GLI42274.1"/>
    </source>
</evidence>
<feature type="transmembrane region" description="Helical" evidence="2">
    <location>
        <begin position="38"/>
        <end position="57"/>
    </location>
</feature>
<sequence>MCAVDEATLASEPSQGPPEPKRGNPVQRWVAGVLGHPAFAPLAILGCFSAAAAGIVVTDPTDNTGPSTCLFKIATGFDCPGCGGTRAFYYLVTLNLPEAARHHLMAVFAAPFIAWMYLAWALPRLVPRRTWRLPTFHLTPNALTAFLIVWGVFFVARNLPWEPFSFFYV</sequence>
<dbReference type="EMBL" id="BSDT01000001">
    <property type="protein sequence ID" value="GLI42274.1"/>
    <property type="molecule type" value="Genomic_DNA"/>
</dbReference>
<gene>
    <name evidence="3" type="ORF">GALLR39Z86_21240</name>
</gene>
<dbReference type="RefSeq" id="WP_270114454.1">
    <property type="nucleotide sequence ID" value="NZ_BAAAOL010000006.1"/>
</dbReference>
<evidence type="ECO:0000313" key="4">
    <source>
        <dbReference type="Proteomes" id="UP001144313"/>
    </source>
</evidence>
<proteinExistence type="predicted"/>
<dbReference type="InterPro" id="IPR021215">
    <property type="entry name" value="DUF2752"/>
</dbReference>
<name>A0A9W6G6W7_9ACTN</name>
<feature type="transmembrane region" description="Helical" evidence="2">
    <location>
        <begin position="138"/>
        <end position="156"/>
    </location>
</feature>
<keyword evidence="2" id="KW-0472">Membrane</keyword>
<keyword evidence="2" id="KW-0812">Transmembrane</keyword>
<feature type="transmembrane region" description="Helical" evidence="2">
    <location>
        <begin position="104"/>
        <end position="126"/>
    </location>
</feature>
<protein>
    <recommendedName>
        <fullName evidence="5">DUF2752 domain-containing protein</fullName>
    </recommendedName>
</protein>
<accession>A0A9W6G6W7</accession>
<organism evidence="3 4">
    <name type="scientific">Glycomyces algeriensis</name>
    <dbReference type="NCBI Taxonomy" id="256037"/>
    <lineage>
        <taxon>Bacteria</taxon>
        <taxon>Bacillati</taxon>
        <taxon>Actinomycetota</taxon>
        <taxon>Actinomycetes</taxon>
        <taxon>Glycomycetales</taxon>
        <taxon>Glycomycetaceae</taxon>
        <taxon>Glycomyces</taxon>
    </lineage>
</organism>
<dbReference type="AlphaFoldDB" id="A0A9W6G6W7"/>
<keyword evidence="2" id="KW-1133">Transmembrane helix</keyword>
<dbReference type="Pfam" id="PF10825">
    <property type="entry name" value="DUF2752"/>
    <property type="match status" value="1"/>
</dbReference>
<keyword evidence="4" id="KW-1185">Reference proteome</keyword>
<evidence type="ECO:0008006" key="5">
    <source>
        <dbReference type="Google" id="ProtNLM"/>
    </source>
</evidence>
<reference evidence="3" key="1">
    <citation type="submission" date="2022-12" db="EMBL/GenBank/DDBJ databases">
        <title>Reference genome sequencing for broad-spectrum identification of bacterial and archaeal isolates by mass spectrometry.</title>
        <authorList>
            <person name="Sekiguchi Y."/>
            <person name="Tourlousse D.M."/>
        </authorList>
    </citation>
    <scope>NUCLEOTIDE SEQUENCE</scope>
    <source>
        <strain evidence="3">LLR39Z86</strain>
    </source>
</reference>
<comment type="caution">
    <text evidence="3">The sequence shown here is derived from an EMBL/GenBank/DDBJ whole genome shotgun (WGS) entry which is preliminary data.</text>
</comment>
<evidence type="ECO:0000256" key="1">
    <source>
        <dbReference type="SAM" id="MobiDB-lite"/>
    </source>
</evidence>
<dbReference type="Proteomes" id="UP001144313">
    <property type="component" value="Unassembled WGS sequence"/>
</dbReference>
<feature type="region of interest" description="Disordered" evidence="1">
    <location>
        <begin position="1"/>
        <end position="24"/>
    </location>
</feature>
<evidence type="ECO:0000256" key="2">
    <source>
        <dbReference type="SAM" id="Phobius"/>
    </source>
</evidence>